<proteinExistence type="predicted"/>
<dbReference type="EMBL" id="LBXN01000006">
    <property type="protein sequence ID" value="KKR34092.1"/>
    <property type="molecule type" value="Genomic_DNA"/>
</dbReference>
<evidence type="ECO:0000256" key="1">
    <source>
        <dbReference type="SAM" id="Phobius"/>
    </source>
</evidence>
<evidence type="ECO:0000313" key="2">
    <source>
        <dbReference type="EMBL" id="KKR34092.1"/>
    </source>
</evidence>
<evidence type="ECO:0000313" key="3">
    <source>
        <dbReference type="Proteomes" id="UP000034539"/>
    </source>
</evidence>
<accession>A0A0G0T8B2</accession>
<dbReference type="Proteomes" id="UP000034539">
    <property type="component" value="Unassembled WGS sequence"/>
</dbReference>
<organism evidence="2 3">
    <name type="scientific">Candidatus Gottesmanbacteria bacterium GW2011_GWC2_39_8</name>
    <dbReference type="NCBI Taxonomy" id="1618450"/>
    <lineage>
        <taxon>Bacteria</taxon>
        <taxon>Candidatus Gottesmaniibacteriota</taxon>
    </lineage>
</organism>
<dbReference type="SUPFAM" id="SSF48452">
    <property type="entry name" value="TPR-like"/>
    <property type="match status" value="1"/>
</dbReference>
<keyword evidence="1" id="KW-0812">Transmembrane</keyword>
<dbReference type="InterPro" id="IPR011990">
    <property type="entry name" value="TPR-like_helical_dom_sf"/>
</dbReference>
<reference evidence="2 3" key="1">
    <citation type="journal article" date="2015" name="Nature">
        <title>rRNA introns, odd ribosomes, and small enigmatic genomes across a large radiation of phyla.</title>
        <authorList>
            <person name="Brown C.T."/>
            <person name="Hug L.A."/>
            <person name="Thomas B.C."/>
            <person name="Sharon I."/>
            <person name="Castelle C.J."/>
            <person name="Singh A."/>
            <person name="Wilkins M.J."/>
            <person name="Williams K.H."/>
            <person name="Banfield J.F."/>
        </authorList>
    </citation>
    <scope>NUCLEOTIDE SEQUENCE [LARGE SCALE GENOMIC DNA]</scope>
</reference>
<protein>
    <submittedName>
        <fullName evidence="2">Uncharacterized protein</fullName>
    </submittedName>
</protein>
<keyword evidence="1" id="KW-0472">Membrane</keyword>
<keyword evidence="1" id="KW-1133">Transmembrane helix</keyword>
<name>A0A0G0T8B2_9BACT</name>
<gene>
    <name evidence="2" type="ORF">UT63_C0006G0010</name>
</gene>
<feature type="transmembrane region" description="Helical" evidence="1">
    <location>
        <begin position="44"/>
        <end position="60"/>
    </location>
</feature>
<dbReference type="AlphaFoldDB" id="A0A0G0T8B2"/>
<sequence length="200" mass="23555">MKRVISVLKNLKANLRFPKLKFQQFPHISRSIPANLILRKTKRISFWFLSFLIVLNIIYYQQSEFIQLREDVFRGESLKTHLNLASYYLSLNDQANTKREFILADSFFMPNKKSGKNVLGIESSPIQTWNNIVNARKINKEEIAKWVEITDKFPNYKTGFLNLAILNLKVGNKEEAKKYMFNLEELDPGNQILNDLKKYF</sequence>
<comment type="caution">
    <text evidence="2">The sequence shown here is derived from an EMBL/GenBank/DDBJ whole genome shotgun (WGS) entry which is preliminary data.</text>
</comment>